<dbReference type="GO" id="GO:0005524">
    <property type="term" value="F:ATP binding"/>
    <property type="evidence" value="ECO:0007669"/>
    <property type="project" value="UniProtKB-UniRule"/>
</dbReference>
<evidence type="ECO:0000256" key="4">
    <source>
        <dbReference type="ARBA" id="ARBA00022741"/>
    </source>
</evidence>
<dbReference type="InterPro" id="IPR000850">
    <property type="entry name" value="Adenylat/UMP-CMP_kin"/>
</dbReference>
<dbReference type="KEGG" id="bacg:D2962_01390"/>
<dbReference type="GO" id="GO:0008270">
    <property type="term" value="F:zinc ion binding"/>
    <property type="evidence" value="ECO:0007669"/>
    <property type="project" value="UniProtKB-UniRule"/>
</dbReference>
<feature type="region of interest" description="NMP" evidence="8">
    <location>
        <begin position="30"/>
        <end position="59"/>
    </location>
</feature>
<evidence type="ECO:0000256" key="9">
    <source>
        <dbReference type="RuleBase" id="RU003330"/>
    </source>
</evidence>
<proteinExistence type="inferred from homology"/>
<feature type="binding site" evidence="8">
    <location>
        <position position="150"/>
    </location>
    <ligand>
        <name>Zn(2+)</name>
        <dbReference type="ChEBI" id="CHEBI:29105"/>
        <note>structural</note>
    </ligand>
</feature>
<dbReference type="HAMAP" id="MF_00235">
    <property type="entry name" value="Adenylate_kinase_Adk"/>
    <property type="match status" value="1"/>
</dbReference>
<feature type="binding site" evidence="8">
    <location>
        <position position="130"/>
    </location>
    <ligand>
        <name>Zn(2+)</name>
        <dbReference type="ChEBI" id="CHEBI:29105"/>
        <note>structural</note>
    </ligand>
</feature>
<dbReference type="GO" id="GO:0004017">
    <property type="term" value="F:AMP kinase activity"/>
    <property type="evidence" value="ECO:0007669"/>
    <property type="project" value="UniProtKB-UniRule"/>
</dbReference>
<evidence type="ECO:0000313" key="12">
    <source>
        <dbReference type="EMBL" id="AYO29436.1"/>
    </source>
</evidence>
<evidence type="ECO:0000256" key="8">
    <source>
        <dbReference type="HAMAP-Rule" id="MF_00235"/>
    </source>
</evidence>
<dbReference type="AlphaFoldDB" id="A0A3G2R1U5"/>
<dbReference type="EC" id="2.7.4.3" evidence="8 10"/>
<dbReference type="InterPro" id="IPR033690">
    <property type="entry name" value="Adenylat_kinase_CS"/>
</dbReference>
<dbReference type="RefSeq" id="WP_122013880.1">
    <property type="nucleotide sequence ID" value="NZ_CP033169.1"/>
</dbReference>
<keyword evidence="7 8" id="KW-0067">ATP-binding</keyword>
<feature type="binding site" evidence="8">
    <location>
        <position position="171"/>
    </location>
    <ligand>
        <name>AMP</name>
        <dbReference type="ChEBI" id="CHEBI:456215"/>
    </ligand>
</feature>
<dbReference type="GO" id="GO:0005737">
    <property type="term" value="C:cytoplasm"/>
    <property type="evidence" value="ECO:0007669"/>
    <property type="project" value="UniProtKB-SubCell"/>
</dbReference>
<sequence>MRIIMLGPPGAGKGTQAKKLSEEFNILQVSTGDIFRKAVQENTPMGMRAKEYMSKGLLVPDEIVVGIVEERLKQPDLAEGFILDGFPRTISQAESLEQILHKNGMSLNAVINIQVSRDGLIERFTGRRVCKSCGASYHIKYNPPKTPGICDICGKELVIRPDDELETVKKRLKEYEQKTTPLIEFYRKRHLLINIDGEKPIDEVYRDIVDSLRGEEK</sequence>
<name>A0A3G2R1U5_9FIRM</name>
<comment type="subcellular location">
    <subcellularLocation>
        <location evidence="8 10">Cytoplasm</location>
    </subcellularLocation>
</comment>
<dbReference type="GO" id="GO:0044209">
    <property type="term" value="P:AMP salvage"/>
    <property type="evidence" value="ECO:0007669"/>
    <property type="project" value="UniProtKB-UniRule"/>
</dbReference>
<organism evidence="12 13">
    <name type="scientific">Biomaibacter acetigenes</name>
    <dbReference type="NCBI Taxonomy" id="2316383"/>
    <lineage>
        <taxon>Bacteria</taxon>
        <taxon>Bacillati</taxon>
        <taxon>Bacillota</taxon>
        <taxon>Clostridia</taxon>
        <taxon>Thermosediminibacterales</taxon>
        <taxon>Tepidanaerobacteraceae</taxon>
        <taxon>Biomaibacter</taxon>
    </lineage>
</organism>
<evidence type="ECO:0000259" key="11">
    <source>
        <dbReference type="Pfam" id="PF05191"/>
    </source>
</evidence>
<reference evidence="12 13" key="1">
    <citation type="submission" date="2018-10" db="EMBL/GenBank/DDBJ databases">
        <authorList>
            <person name="Zhang X."/>
        </authorList>
    </citation>
    <scope>NUCLEOTIDE SEQUENCE [LARGE SCALE GENOMIC DNA]</scope>
    <source>
        <strain evidence="12 13">SK-G1</strain>
    </source>
</reference>
<evidence type="ECO:0000256" key="7">
    <source>
        <dbReference type="ARBA" id="ARBA00022840"/>
    </source>
</evidence>
<feature type="binding site" evidence="8">
    <location>
        <position position="160"/>
    </location>
    <ligand>
        <name>AMP</name>
        <dbReference type="ChEBI" id="CHEBI:456215"/>
    </ligand>
</feature>
<evidence type="ECO:0000256" key="5">
    <source>
        <dbReference type="ARBA" id="ARBA00022777"/>
    </source>
</evidence>
<comment type="catalytic activity">
    <reaction evidence="8 10">
        <text>AMP + ATP = 2 ADP</text>
        <dbReference type="Rhea" id="RHEA:12973"/>
        <dbReference type="ChEBI" id="CHEBI:30616"/>
        <dbReference type="ChEBI" id="CHEBI:456215"/>
        <dbReference type="ChEBI" id="CHEBI:456216"/>
        <dbReference type="EC" id="2.7.4.3"/>
    </reaction>
</comment>
<comment type="subunit">
    <text evidence="8 10">Monomer.</text>
</comment>
<dbReference type="NCBIfam" id="NF011100">
    <property type="entry name" value="PRK14527.1"/>
    <property type="match status" value="1"/>
</dbReference>
<evidence type="ECO:0000256" key="1">
    <source>
        <dbReference type="ARBA" id="ARBA00022679"/>
    </source>
</evidence>
<dbReference type="InterPro" id="IPR006259">
    <property type="entry name" value="Adenyl_kin_sub"/>
</dbReference>
<feature type="binding site" evidence="8">
    <location>
        <position position="36"/>
    </location>
    <ligand>
        <name>AMP</name>
        <dbReference type="ChEBI" id="CHEBI:456215"/>
    </ligand>
</feature>
<dbReference type="Proteomes" id="UP000280960">
    <property type="component" value="Chromosome"/>
</dbReference>
<feature type="binding site" evidence="8">
    <location>
        <position position="133"/>
    </location>
    <ligand>
        <name>Zn(2+)</name>
        <dbReference type="ChEBI" id="CHEBI:29105"/>
        <note>structural</note>
    </ligand>
</feature>
<dbReference type="NCBIfam" id="TIGR01351">
    <property type="entry name" value="adk"/>
    <property type="match status" value="1"/>
</dbReference>
<dbReference type="PANTHER" id="PTHR23359">
    <property type="entry name" value="NUCLEOTIDE KINASE"/>
    <property type="match status" value="1"/>
</dbReference>
<feature type="domain" description="Adenylate kinase active site lid" evidence="11">
    <location>
        <begin position="127"/>
        <end position="162"/>
    </location>
</feature>
<feature type="binding site" evidence="8">
    <location>
        <begin position="10"/>
        <end position="15"/>
    </location>
    <ligand>
        <name>ATP</name>
        <dbReference type="ChEBI" id="CHEBI:30616"/>
    </ligand>
</feature>
<feature type="binding site" evidence="8">
    <location>
        <position position="31"/>
    </location>
    <ligand>
        <name>AMP</name>
        <dbReference type="ChEBI" id="CHEBI:456215"/>
    </ligand>
</feature>
<keyword evidence="3 8" id="KW-0545">Nucleotide biosynthesis</keyword>
<keyword evidence="6 8" id="KW-0862">Zinc</keyword>
<dbReference type="UniPathway" id="UPA00588">
    <property type="reaction ID" value="UER00649"/>
</dbReference>
<comment type="domain">
    <text evidence="8">Consists of three domains, a large central CORE domain and two small peripheral domains, NMPbind and LID, which undergo movements during catalysis. The LID domain closes over the site of phosphoryl transfer upon ATP binding. Assembling and dissambling the active center during each catalytic cycle provides an effective means to prevent ATP hydrolysis. Some bacteria have evolved a zinc-coordinating structure that stabilizes the LID domain.</text>
</comment>
<dbReference type="Gene3D" id="3.40.50.300">
    <property type="entry name" value="P-loop containing nucleotide triphosphate hydrolases"/>
    <property type="match status" value="1"/>
</dbReference>
<feature type="binding site" evidence="8">
    <location>
        <position position="92"/>
    </location>
    <ligand>
        <name>AMP</name>
        <dbReference type="ChEBI" id="CHEBI:456215"/>
    </ligand>
</feature>
<keyword evidence="1 8" id="KW-0808">Transferase</keyword>
<keyword evidence="2 8" id="KW-0479">Metal-binding</keyword>
<dbReference type="PROSITE" id="PS00113">
    <property type="entry name" value="ADENYLATE_KINASE"/>
    <property type="match status" value="1"/>
</dbReference>
<dbReference type="FunFam" id="3.40.50.300:FF:000106">
    <property type="entry name" value="Adenylate kinase mitochondrial"/>
    <property type="match status" value="1"/>
</dbReference>
<feature type="binding site" evidence="8">
    <location>
        <begin position="136"/>
        <end position="137"/>
    </location>
    <ligand>
        <name>ATP</name>
        <dbReference type="ChEBI" id="CHEBI:30616"/>
    </ligand>
</feature>
<dbReference type="InterPro" id="IPR027417">
    <property type="entry name" value="P-loop_NTPase"/>
</dbReference>
<dbReference type="SUPFAM" id="SSF52540">
    <property type="entry name" value="P-loop containing nucleoside triphosphate hydrolases"/>
    <property type="match status" value="1"/>
</dbReference>
<keyword evidence="13" id="KW-1185">Reference proteome</keyword>
<gene>
    <name evidence="8" type="primary">adk</name>
    <name evidence="12" type="ORF">D2962_01390</name>
</gene>
<dbReference type="EMBL" id="CP033169">
    <property type="protein sequence ID" value="AYO29436.1"/>
    <property type="molecule type" value="Genomic_DNA"/>
</dbReference>
<dbReference type="NCBIfam" id="NF001380">
    <property type="entry name" value="PRK00279.1-2"/>
    <property type="match status" value="1"/>
</dbReference>
<dbReference type="InterPro" id="IPR007862">
    <property type="entry name" value="Adenylate_kinase_lid-dom"/>
</dbReference>
<comment type="similarity">
    <text evidence="8 9">Belongs to the adenylate kinase family.</text>
</comment>
<evidence type="ECO:0000256" key="10">
    <source>
        <dbReference type="RuleBase" id="RU003331"/>
    </source>
</evidence>
<dbReference type="Pfam" id="PF00406">
    <property type="entry name" value="ADK"/>
    <property type="match status" value="1"/>
</dbReference>
<feature type="binding site" evidence="8">
    <location>
        <position position="199"/>
    </location>
    <ligand>
        <name>ATP</name>
        <dbReference type="ChEBI" id="CHEBI:30616"/>
    </ligand>
</feature>
<dbReference type="Pfam" id="PF05191">
    <property type="entry name" value="ADK_lid"/>
    <property type="match status" value="1"/>
</dbReference>
<feature type="binding site" evidence="8">
    <location>
        <position position="127"/>
    </location>
    <ligand>
        <name>ATP</name>
        <dbReference type="ChEBI" id="CHEBI:30616"/>
    </ligand>
</feature>
<comment type="pathway">
    <text evidence="8">Purine metabolism; AMP biosynthesis via salvage pathway; AMP from ADP: step 1/1.</text>
</comment>
<dbReference type="CDD" id="cd01428">
    <property type="entry name" value="ADK"/>
    <property type="match status" value="1"/>
</dbReference>
<evidence type="ECO:0000256" key="6">
    <source>
        <dbReference type="ARBA" id="ARBA00022833"/>
    </source>
</evidence>
<feature type="binding site" evidence="8">
    <location>
        <begin position="57"/>
        <end position="59"/>
    </location>
    <ligand>
        <name>AMP</name>
        <dbReference type="ChEBI" id="CHEBI:456215"/>
    </ligand>
</feature>
<feature type="binding site" evidence="8">
    <location>
        <begin position="85"/>
        <end position="88"/>
    </location>
    <ligand>
        <name>AMP</name>
        <dbReference type="ChEBI" id="CHEBI:456215"/>
    </ligand>
</feature>
<dbReference type="NCBIfam" id="NF001381">
    <property type="entry name" value="PRK00279.1-3"/>
    <property type="match status" value="1"/>
</dbReference>
<accession>A0A3G2R1U5</accession>
<evidence type="ECO:0000313" key="13">
    <source>
        <dbReference type="Proteomes" id="UP000280960"/>
    </source>
</evidence>
<comment type="function">
    <text evidence="8">Catalyzes the reversible transfer of the terminal phosphate group between ATP and AMP. Plays an important role in cellular energy homeostasis and in adenine nucleotide metabolism.</text>
</comment>
<evidence type="ECO:0000256" key="2">
    <source>
        <dbReference type="ARBA" id="ARBA00022723"/>
    </source>
</evidence>
<feature type="region of interest" description="LID" evidence="8">
    <location>
        <begin position="126"/>
        <end position="163"/>
    </location>
</feature>
<keyword evidence="5 8" id="KW-0418">Kinase</keyword>
<keyword evidence="8" id="KW-0963">Cytoplasm</keyword>
<keyword evidence="4 8" id="KW-0547">Nucleotide-binding</keyword>
<dbReference type="PRINTS" id="PR00094">
    <property type="entry name" value="ADENYLTKNASE"/>
</dbReference>
<evidence type="ECO:0000256" key="3">
    <source>
        <dbReference type="ARBA" id="ARBA00022727"/>
    </source>
</evidence>
<protein>
    <recommendedName>
        <fullName evidence="8 10">Adenylate kinase</fullName>
        <shortName evidence="8">AK</shortName>
        <ecNumber evidence="8 10">2.7.4.3</ecNumber>
    </recommendedName>
    <alternativeName>
        <fullName evidence="8">ATP-AMP transphosphorylase</fullName>
    </alternativeName>
    <alternativeName>
        <fullName evidence="8">ATP:AMP phosphotransferase</fullName>
    </alternativeName>
    <alternativeName>
        <fullName evidence="8">Adenylate monophosphate kinase</fullName>
    </alternativeName>
</protein>
<feature type="binding site" evidence="8">
    <location>
        <position position="153"/>
    </location>
    <ligand>
        <name>Zn(2+)</name>
        <dbReference type="ChEBI" id="CHEBI:29105"/>
        <note>structural</note>
    </ligand>
</feature>